<evidence type="ECO:0000256" key="1">
    <source>
        <dbReference type="ARBA" id="ARBA00001946"/>
    </source>
</evidence>
<dbReference type="InterPro" id="IPR005835">
    <property type="entry name" value="NTP_transferase_dom"/>
</dbReference>
<dbReference type="CDD" id="cd07505">
    <property type="entry name" value="HAD_BPGM-like"/>
    <property type="match status" value="1"/>
</dbReference>
<dbReference type="InterPro" id="IPR051600">
    <property type="entry name" value="Beta-PGM-like"/>
</dbReference>
<proteinExistence type="predicted"/>
<dbReference type="Pfam" id="PF00483">
    <property type="entry name" value="NTP_transferase"/>
    <property type="match status" value="1"/>
</dbReference>
<name>A0A6C0D058_9ZZZZ</name>
<sequence length="970" mass="110651">MSNLQSINHTLFRVNILIPMAGEGSRFKKVGFIRPKPMIRVGYKTMITWVVNNINSSEIDAHFIFIIRREQDSVYNVYDHLKQLCPTCEVVYCESLTEGAACTTLLAKHLISTTIPLLIVNSDQYVEWDSSSYWKRIKSITNNIDGDVLCFHVDRSLNDIRWSYASLDNNGYINNIQEKTVISENATVGIYYFSSGIKYVKMAEEMISNNIRVNGEFYVAPVYNQGINNGAKYTISFCQKMWGLGVPIDYTSFLYNYLRPNNFTDNYLSGKSKVIVFDLDGVLVESKEIHYIALNNAISSIAGDQFIIKRNEHEMIYDGLSTNQKLNILSQQKGLLHELHKKIWNLKQDITLELCKTDISEDKNIILTLTTLKSLGFAISVASNCIRASVIVLLQSIGIFDLIDAFFSNEDVIEPKPAPDIYIKAANAFGVSPTSIIVIEDSTKGFEAATRARANLIKVDGPHEITCEYLIPKIIKYEKDKIDVNIIFPLAKAPHEFWISGCDINAIEVPLWLADSGGMPIIEVIIKNLNTSCINPQFIFIVRSSHIKRFNLYSLFPKICEYAKCIIIPVEYTIGAVDSVLYASEYIDNSTPILISDGTVYFNWPESVYGIDSLINQDCEGSILVHQSNDQNWSYVNLNNDNETVNSVSVRTVTSELACIGVYFWKNGYNFVNDAKKVMSKTTREWGVHYIVEVINESLQHNSKFNAINVPKFWMLRSIQEISQFTLENINTIVKKEMKLIYDEMFTRNTLQLVKGYNYDSLLLENDDMKCFAIFCTTNELNWYPNYNFINCTQLIEKNLSKSHIFFKDFEDLTNNINEGLLHFTLLQLVGFDFYNSCIFPEHFSKTVEAMCISLFPSFFIEFTKVIVLPKSIVVVGVPSININLIRDKLRHEFSRLCLPLMEPYKNNILHMTLVRFTSPLTINEKSFLSTINGLEDIFGKLKVSSLGIGSCTWKMLPQDIVSNTKFNLI</sequence>
<dbReference type="SFLD" id="SFLDS00003">
    <property type="entry name" value="Haloacid_Dehalogenase"/>
    <property type="match status" value="1"/>
</dbReference>
<dbReference type="Gene3D" id="1.10.150.240">
    <property type="entry name" value="Putative phosphatase, domain 2"/>
    <property type="match status" value="1"/>
</dbReference>
<evidence type="ECO:0000256" key="2">
    <source>
        <dbReference type="ARBA" id="ARBA00022723"/>
    </source>
</evidence>
<evidence type="ECO:0000313" key="5">
    <source>
        <dbReference type="EMBL" id="QHT09610.1"/>
    </source>
</evidence>
<keyword evidence="3" id="KW-0460">Magnesium</keyword>
<dbReference type="SUPFAM" id="SSF56784">
    <property type="entry name" value="HAD-like"/>
    <property type="match status" value="1"/>
</dbReference>
<protein>
    <recommendedName>
        <fullName evidence="4">Nucleotidyl transferase domain-containing protein</fullName>
    </recommendedName>
</protein>
<dbReference type="PANTHER" id="PTHR46193:SF9">
    <property type="entry name" value="HALOACID DEHALOGENASE-LIKE HYDROLASE DOMAIN-CONTAINING PROTEIN SGPP"/>
    <property type="match status" value="1"/>
</dbReference>
<dbReference type="InterPro" id="IPR006439">
    <property type="entry name" value="HAD-SF_hydro_IA"/>
</dbReference>
<dbReference type="SUPFAM" id="SSF53448">
    <property type="entry name" value="Nucleotide-diphospho-sugar transferases"/>
    <property type="match status" value="2"/>
</dbReference>
<accession>A0A6C0D058</accession>
<feature type="domain" description="Nucleotidyl transferase" evidence="4">
    <location>
        <begin position="21"/>
        <end position="199"/>
    </location>
</feature>
<organism evidence="5">
    <name type="scientific">viral metagenome</name>
    <dbReference type="NCBI Taxonomy" id="1070528"/>
    <lineage>
        <taxon>unclassified sequences</taxon>
        <taxon>metagenomes</taxon>
        <taxon>organismal metagenomes</taxon>
    </lineage>
</organism>
<dbReference type="InterPro" id="IPR041492">
    <property type="entry name" value="HAD_2"/>
</dbReference>
<dbReference type="InterPro" id="IPR029044">
    <property type="entry name" value="Nucleotide-diphossugar_trans"/>
</dbReference>
<dbReference type="SFLD" id="SFLDG01129">
    <property type="entry name" value="C1.5:_HAD__Beta-PGM__Phosphata"/>
    <property type="match status" value="1"/>
</dbReference>
<dbReference type="InterPro" id="IPR023198">
    <property type="entry name" value="PGP-like_dom2"/>
</dbReference>
<dbReference type="Gene3D" id="3.40.50.1000">
    <property type="entry name" value="HAD superfamily/HAD-like"/>
    <property type="match status" value="1"/>
</dbReference>
<dbReference type="PRINTS" id="PR00413">
    <property type="entry name" value="HADHALOGNASE"/>
</dbReference>
<comment type="cofactor">
    <cofactor evidence="1">
        <name>Mg(2+)</name>
        <dbReference type="ChEBI" id="CHEBI:18420"/>
    </cofactor>
</comment>
<dbReference type="GO" id="GO:0003824">
    <property type="term" value="F:catalytic activity"/>
    <property type="evidence" value="ECO:0007669"/>
    <property type="project" value="UniProtKB-ARBA"/>
</dbReference>
<dbReference type="GO" id="GO:0046872">
    <property type="term" value="F:metal ion binding"/>
    <property type="evidence" value="ECO:0007669"/>
    <property type="project" value="UniProtKB-KW"/>
</dbReference>
<evidence type="ECO:0000259" key="4">
    <source>
        <dbReference type="Pfam" id="PF00483"/>
    </source>
</evidence>
<dbReference type="AlphaFoldDB" id="A0A6C0D058"/>
<dbReference type="Gene3D" id="3.90.550.10">
    <property type="entry name" value="Spore Coat Polysaccharide Biosynthesis Protein SpsA, Chain A"/>
    <property type="match status" value="2"/>
</dbReference>
<dbReference type="PANTHER" id="PTHR46193">
    <property type="entry name" value="6-PHOSPHOGLUCONATE PHOSPHATASE"/>
    <property type="match status" value="1"/>
</dbReference>
<dbReference type="InterPro" id="IPR023214">
    <property type="entry name" value="HAD_sf"/>
</dbReference>
<reference evidence="5" key="1">
    <citation type="journal article" date="2020" name="Nature">
        <title>Giant virus diversity and host interactions through global metagenomics.</title>
        <authorList>
            <person name="Schulz F."/>
            <person name="Roux S."/>
            <person name="Paez-Espino D."/>
            <person name="Jungbluth S."/>
            <person name="Walsh D.A."/>
            <person name="Denef V.J."/>
            <person name="McMahon K.D."/>
            <person name="Konstantinidis K.T."/>
            <person name="Eloe-Fadrosh E.A."/>
            <person name="Kyrpides N.C."/>
            <person name="Woyke T."/>
        </authorList>
    </citation>
    <scope>NUCLEOTIDE SEQUENCE</scope>
    <source>
        <strain evidence="5">GVMAG-M-3300023174-102</strain>
    </source>
</reference>
<dbReference type="CDD" id="cd04183">
    <property type="entry name" value="GT2_BcE_like"/>
    <property type="match status" value="1"/>
</dbReference>
<dbReference type="InterPro" id="IPR036412">
    <property type="entry name" value="HAD-like_sf"/>
</dbReference>
<dbReference type="NCBIfam" id="TIGR01509">
    <property type="entry name" value="HAD-SF-IA-v3"/>
    <property type="match status" value="1"/>
</dbReference>
<evidence type="ECO:0000256" key="3">
    <source>
        <dbReference type="ARBA" id="ARBA00022842"/>
    </source>
</evidence>
<dbReference type="EMBL" id="MN739513">
    <property type="protein sequence ID" value="QHT09610.1"/>
    <property type="molecule type" value="Genomic_DNA"/>
</dbReference>
<dbReference type="Pfam" id="PF13419">
    <property type="entry name" value="HAD_2"/>
    <property type="match status" value="1"/>
</dbReference>
<keyword evidence="2" id="KW-0479">Metal-binding</keyword>